<sequence length="386" mass="39612">MKQHIRRTRPVAGALLALTIAIMATACSTGSVGGDSDTPSASAPAAGDSAAALQAAYDGVVGAPPTEPVEVTPDITAWVVSCGEQASTCSAPAAGAVDASEQIGWDASICDGQLNPTGWGDCIRQGIAAGADVIITIGQDCGAINGALQEAATAGITTVNVGGVDCSPSLYTVNVTMLDGFSYEAYWSKVGELQADWLIGKTDGAVKLLEVEFNDTQWGPIITAALESRLAECDDCSVVGTLQLSNADVSTGALSQKFSTALLKYPEANAVAIPIDGWFLAGLGQAITASDRSESLYVVGNFGSIPNWEVIRSDGGQDATVASSAEWNGWAGVDAALRSLAGQDVLPAGIGLQVVDADMNLPAQGQPFVYTPAIDYQADYLSVWTR</sequence>
<dbReference type="PROSITE" id="PS51257">
    <property type="entry name" value="PROKAR_LIPOPROTEIN"/>
    <property type="match status" value="1"/>
</dbReference>
<dbReference type="AlphaFoldDB" id="A0A7W4YMF9"/>
<feature type="domain" description="Periplasmic binding protein" evidence="2">
    <location>
        <begin position="91"/>
        <end position="343"/>
    </location>
</feature>
<dbReference type="EMBL" id="JACHWQ010000004">
    <property type="protein sequence ID" value="MBB2976163.1"/>
    <property type="molecule type" value="Genomic_DNA"/>
</dbReference>
<dbReference type="InterPro" id="IPR028082">
    <property type="entry name" value="Peripla_BP_I"/>
</dbReference>
<feature type="chain" id="PRO_5031464748" evidence="1">
    <location>
        <begin position="27"/>
        <end position="386"/>
    </location>
</feature>
<feature type="signal peptide" evidence="1">
    <location>
        <begin position="1"/>
        <end position="26"/>
    </location>
</feature>
<keyword evidence="3" id="KW-0813">Transport</keyword>
<keyword evidence="4" id="KW-1185">Reference proteome</keyword>
<comment type="caution">
    <text evidence="3">The sequence shown here is derived from an EMBL/GenBank/DDBJ whole genome shotgun (WGS) entry which is preliminary data.</text>
</comment>
<keyword evidence="1" id="KW-0732">Signal</keyword>
<dbReference type="Pfam" id="PF13407">
    <property type="entry name" value="Peripla_BP_4"/>
    <property type="match status" value="1"/>
</dbReference>
<evidence type="ECO:0000313" key="3">
    <source>
        <dbReference type="EMBL" id="MBB2976163.1"/>
    </source>
</evidence>
<keyword evidence="3" id="KW-0762">Sugar transport</keyword>
<evidence type="ECO:0000256" key="1">
    <source>
        <dbReference type="SAM" id="SignalP"/>
    </source>
</evidence>
<organism evidence="3 4">
    <name type="scientific">Microbacterium endophyticum</name>
    <dbReference type="NCBI Taxonomy" id="1526412"/>
    <lineage>
        <taxon>Bacteria</taxon>
        <taxon>Bacillati</taxon>
        <taxon>Actinomycetota</taxon>
        <taxon>Actinomycetes</taxon>
        <taxon>Micrococcales</taxon>
        <taxon>Microbacteriaceae</taxon>
        <taxon>Microbacterium</taxon>
    </lineage>
</organism>
<dbReference type="Proteomes" id="UP000529310">
    <property type="component" value="Unassembled WGS sequence"/>
</dbReference>
<dbReference type="Gene3D" id="3.40.50.2300">
    <property type="match status" value="2"/>
</dbReference>
<proteinExistence type="predicted"/>
<dbReference type="RefSeq" id="WP_165138608.1">
    <property type="nucleotide sequence ID" value="NZ_CP049255.1"/>
</dbReference>
<name>A0A7W4YMF9_9MICO</name>
<dbReference type="SUPFAM" id="SSF53822">
    <property type="entry name" value="Periplasmic binding protein-like I"/>
    <property type="match status" value="1"/>
</dbReference>
<gene>
    <name evidence="3" type="ORF">FHX49_001733</name>
</gene>
<protein>
    <submittedName>
        <fullName evidence="3">ABC-type sugar transport system substrate-binding protein</fullName>
    </submittedName>
</protein>
<accession>A0A7W4YMF9</accession>
<dbReference type="InterPro" id="IPR025997">
    <property type="entry name" value="SBP_2_dom"/>
</dbReference>
<reference evidence="3 4" key="1">
    <citation type="submission" date="2020-08" db="EMBL/GenBank/DDBJ databases">
        <title>Sequencing the genomes of 1000 actinobacteria strains.</title>
        <authorList>
            <person name="Klenk H.-P."/>
        </authorList>
    </citation>
    <scope>NUCLEOTIDE SEQUENCE [LARGE SCALE GENOMIC DNA]</scope>
    <source>
        <strain evidence="3 4">DSM 27099</strain>
    </source>
</reference>
<evidence type="ECO:0000313" key="4">
    <source>
        <dbReference type="Proteomes" id="UP000529310"/>
    </source>
</evidence>
<evidence type="ECO:0000259" key="2">
    <source>
        <dbReference type="Pfam" id="PF13407"/>
    </source>
</evidence>